<dbReference type="STRING" id="1300347.I601_0698"/>
<evidence type="ECO:0000313" key="2">
    <source>
        <dbReference type="EMBL" id="ANH37148.1"/>
    </source>
</evidence>
<dbReference type="KEGG" id="ndk:I601_0698"/>
<dbReference type="InterPro" id="IPR032710">
    <property type="entry name" value="NTF2-like_dom_sf"/>
</dbReference>
<dbReference type="Pfam" id="PF13474">
    <property type="entry name" value="SnoaL_3"/>
    <property type="match status" value="1"/>
</dbReference>
<dbReference type="Gene3D" id="3.10.450.50">
    <property type="match status" value="1"/>
</dbReference>
<dbReference type="InterPro" id="IPR037401">
    <property type="entry name" value="SnoaL-like"/>
</dbReference>
<dbReference type="Proteomes" id="UP000077868">
    <property type="component" value="Chromosome"/>
</dbReference>
<reference evidence="2 3" key="1">
    <citation type="submission" date="2016-03" db="EMBL/GenBank/DDBJ databases">
        <title>Complete genome sequence of a soil Actinobacterium, Nocardioides dokdonensis FR1436.</title>
        <authorList>
            <person name="Kwon S.-K."/>
            <person name="Kim K."/>
            <person name="Kim J.F."/>
        </authorList>
    </citation>
    <scope>NUCLEOTIDE SEQUENCE [LARGE SCALE GENOMIC DNA]</scope>
    <source>
        <strain evidence="2 3">FR1436</strain>
    </source>
</reference>
<protein>
    <recommendedName>
        <fullName evidence="1">SnoaL-like domain-containing protein</fullName>
    </recommendedName>
</protein>
<evidence type="ECO:0000259" key="1">
    <source>
        <dbReference type="Pfam" id="PF13474"/>
    </source>
</evidence>
<feature type="domain" description="SnoaL-like" evidence="1">
    <location>
        <begin position="11"/>
        <end position="122"/>
    </location>
</feature>
<dbReference type="AlphaFoldDB" id="A0A1A9GFU5"/>
<dbReference type="OrthoDB" id="9812295at2"/>
<keyword evidence="3" id="KW-1185">Reference proteome</keyword>
<organism evidence="2 3">
    <name type="scientific">Nocardioides dokdonensis FR1436</name>
    <dbReference type="NCBI Taxonomy" id="1300347"/>
    <lineage>
        <taxon>Bacteria</taxon>
        <taxon>Bacillati</taxon>
        <taxon>Actinomycetota</taxon>
        <taxon>Actinomycetes</taxon>
        <taxon>Propionibacteriales</taxon>
        <taxon>Nocardioidaceae</taxon>
        <taxon>Nocardioides</taxon>
    </lineage>
</organism>
<dbReference type="PATRIC" id="fig|1300347.3.peg.702"/>
<evidence type="ECO:0000313" key="3">
    <source>
        <dbReference type="Proteomes" id="UP000077868"/>
    </source>
</evidence>
<accession>A0A1A9GFU5</accession>
<name>A0A1A9GFU5_9ACTN</name>
<gene>
    <name evidence="2" type="ORF">I601_0698</name>
</gene>
<dbReference type="EMBL" id="CP015079">
    <property type="protein sequence ID" value="ANH37148.1"/>
    <property type="molecule type" value="Genomic_DNA"/>
</dbReference>
<dbReference type="RefSeq" id="WP_068106484.1">
    <property type="nucleotide sequence ID" value="NZ_CP015079.1"/>
</dbReference>
<proteinExistence type="predicted"/>
<sequence length="142" mass="16143">MSTSDVQQQIVVAALDRLSERFRARDVDGAVACFSPEGAVYGDDLGEHAHGTEELRLFLAEVFEETCTLGWEVGETWSRRRGDVMWFVSDAEAVLDYPDGLRECVRLQLSGILSRHRRRWRFELFTGTQPVTHSRELLVTLG</sequence>
<dbReference type="SUPFAM" id="SSF54427">
    <property type="entry name" value="NTF2-like"/>
    <property type="match status" value="1"/>
</dbReference>